<protein>
    <submittedName>
        <fullName evidence="3">Unannotated protein</fullName>
    </submittedName>
</protein>
<dbReference type="Gene3D" id="1.25.40.10">
    <property type="entry name" value="Tetratricopeptide repeat domain"/>
    <property type="match status" value="1"/>
</dbReference>
<evidence type="ECO:0000313" key="4">
    <source>
        <dbReference type="EMBL" id="CAB4981717.1"/>
    </source>
</evidence>
<proteinExistence type="predicted"/>
<dbReference type="EMBL" id="CAFBOD010000015">
    <property type="protein sequence ID" value="CAB4981717.1"/>
    <property type="molecule type" value="Genomic_DNA"/>
</dbReference>
<evidence type="ECO:0000259" key="1">
    <source>
        <dbReference type="Pfam" id="PF00535"/>
    </source>
</evidence>
<dbReference type="Pfam" id="PF00535">
    <property type="entry name" value="Glycos_transf_2"/>
    <property type="match status" value="1"/>
</dbReference>
<reference evidence="3" key="1">
    <citation type="submission" date="2020-05" db="EMBL/GenBank/DDBJ databases">
        <authorList>
            <person name="Chiriac C."/>
            <person name="Salcher M."/>
            <person name="Ghai R."/>
            <person name="Kavagutti S V."/>
        </authorList>
    </citation>
    <scope>NUCLEOTIDE SEQUENCE</scope>
</reference>
<dbReference type="AlphaFoldDB" id="A0A6J6YSD3"/>
<gene>
    <name evidence="2" type="ORF">UFOPK2655_00656</name>
    <name evidence="3" type="ORF">UFOPK3077_01121</name>
    <name evidence="4" type="ORF">UFOPK3903_01206</name>
    <name evidence="5" type="ORF">UFOPK4444_00043</name>
</gene>
<feature type="domain" description="Glycosyltransferase 2-like" evidence="1">
    <location>
        <begin position="10"/>
        <end position="99"/>
    </location>
</feature>
<dbReference type="SUPFAM" id="SSF53448">
    <property type="entry name" value="Nucleotide-diphospho-sugar transferases"/>
    <property type="match status" value="1"/>
</dbReference>
<sequence>MDDQTLKIAVYTIALNEENFVQRWFDSAKDADYLLIADTGSNDKTVGIAKSLGINVINVNIKPWRFDMARNAALAAIPSEIDFCISLDMDEVLIPGWKKEFDTLPPGVTRPRYNFVYTFDKEGKAIHSFVGDKIHLRNYYRWKNPVHEILLPYGVKEIEHHINLEMHHYPDTSKSRGQYLSLLELSVAEDPLDDRAAFWLAREYFFYKRNEESKNAFKKYLEDFPRAWYAERAWAYKFLANIEGENREDYLILASQLAPEFREIWVELAEHYRQLKNWAKCFETALRANALTVRPDIYLTDQRIWDGPAVYDLLALSSHYLGKNAEAREFGLKAVELAPEDERLKKNVVFYSEALERE</sequence>
<dbReference type="Gene3D" id="3.90.550.10">
    <property type="entry name" value="Spore Coat Polysaccharide Biosynthesis Protein SpsA, Chain A"/>
    <property type="match status" value="1"/>
</dbReference>
<dbReference type="InterPro" id="IPR011990">
    <property type="entry name" value="TPR-like_helical_dom_sf"/>
</dbReference>
<dbReference type="EMBL" id="CAFBRZ010000002">
    <property type="protein sequence ID" value="CAB5140681.1"/>
    <property type="molecule type" value="Genomic_DNA"/>
</dbReference>
<dbReference type="EMBL" id="CAEZYE010000028">
    <property type="protein sequence ID" value="CAB4709569.1"/>
    <property type="molecule type" value="Genomic_DNA"/>
</dbReference>
<dbReference type="SUPFAM" id="SSF48452">
    <property type="entry name" value="TPR-like"/>
    <property type="match status" value="1"/>
</dbReference>
<evidence type="ECO:0000313" key="2">
    <source>
        <dbReference type="EMBL" id="CAB4709569.1"/>
    </source>
</evidence>
<organism evidence="3">
    <name type="scientific">freshwater metagenome</name>
    <dbReference type="NCBI Taxonomy" id="449393"/>
    <lineage>
        <taxon>unclassified sequences</taxon>
        <taxon>metagenomes</taxon>
        <taxon>ecological metagenomes</taxon>
    </lineage>
</organism>
<dbReference type="InterPro" id="IPR029044">
    <property type="entry name" value="Nucleotide-diphossugar_trans"/>
</dbReference>
<evidence type="ECO:0000313" key="3">
    <source>
        <dbReference type="EMBL" id="CAB4810026.1"/>
    </source>
</evidence>
<evidence type="ECO:0000313" key="5">
    <source>
        <dbReference type="EMBL" id="CAB5140681.1"/>
    </source>
</evidence>
<dbReference type="InterPro" id="IPR001173">
    <property type="entry name" value="Glyco_trans_2-like"/>
</dbReference>
<accession>A0A6J6YSD3</accession>
<dbReference type="EMBL" id="CAFAAS010000013">
    <property type="protein sequence ID" value="CAB4810026.1"/>
    <property type="molecule type" value="Genomic_DNA"/>
</dbReference>
<name>A0A6J6YSD3_9ZZZZ</name>